<dbReference type="RefSeq" id="WP_093140637.1">
    <property type="nucleotide sequence ID" value="NZ_FOXF01000005.1"/>
</dbReference>
<evidence type="ECO:0000259" key="10">
    <source>
        <dbReference type="Pfam" id="PF00909"/>
    </source>
</evidence>
<dbReference type="Gene3D" id="1.10.3430.10">
    <property type="entry name" value="Ammonium transporter AmtB like domains"/>
    <property type="match status" value="1"/>
</dbReference>
<reference evidence="11 12" key="1">
    <citation type="submission" date="2016-10" db="EMBL/GenBank/DDBJ databases">
        <authorList>
            <person name="Varghese N."/>
            <person name="Submissions S."/>
        </authorList>
    </citation>
    <scope>NUCLEOTIDE SEQUENCE [LARGE SCALE GENOMIC DNA]</scope>
    <source>
        <strain evidence="11 12">DSM 1361</strain>
    </source>
</reference>
<dbReference type="GO" id="GO:0005886">
    <property type="term" value="C:plasma membrane"/>
    <property type="evidence" value="ECO:0007669"/>
    <property type="project" value="UniProtKB-SubCell"/>
</dbReference>
<dbReference type="InterPro" id="IPR001905">
    <property type="entry name" value="Ammonium_transpt"/>
</dbReference>
<keyword evidence="6 8" id="KW-0472">Membrane</keyword>
<accession>A0A662ZF49</accession>
<evidence type="ECO:0000256" key="6">
    <source>
        <dbReference type="ARBA" id="ARBA00023136"/>
    </source>
</evidence>
<organism evidence="11 12">
    <name type="scientific">Ruminobacter amylophilus</name>
    <dbReference type="NCBI Taxonomy" id="867"/>
    <lineage>
        <taxon>Bacteria</taxon>
        <taxon>Pseudomonadati</taxon>
        <taxon>Pseudomonadota</taxon>
        <taxon>Gammaproteobacteria</taxon>
        <taxon>Aeromonadales</taxon>
        <taxon>Succinivibrionaceae</taxon>
        <taxon>Ruminobacter</taxon>
    </lineage>
</organism>
<feature type="domain" description="Ammonium transporter AmtB-like" evidence="10">
    <location>
        <begin position="36"/>
        <end position="436"/>
    </location>
</feature>
<evidence type="ECO:0000256" key="7">
    <source>
        <dbReference type="ARBA" id="ARBA00023177"/>
    </source>
</evidence>
<feature type="signal peptide" evidence="9">
    <location>
        <begin position="1"/>
        <end position="22"/>
    </location>
</feature>
<feature type="transmembrane region" description="Helical" evidence="8">
    <location>
        <begin position="127"/>
        <end position="149"/>
    </location>
</feature>
<feature type="transmembrane region" description="Helical" evidence="8">
    <location>
        <begin position="68"/>
        <end position="91"/>
    </location>
</feature>
<feature type="transmembrane region" description="Helical" evidence="8">
    <location>
        <begin position="344"/>
        <end position="367"/>
    </location>
</feature>
<feature type="transmembrane region" description="Helical" evidence="8">
    <location>
        <begin position="311"/>
        <end position="332"/>
    </location>
</feature>
<protein>
    <recommendedName>
        <fullName evidence="8">Ammonium transporter</fullName>
    </recommendedName>
</protein>
<dbReference type="PANTHER" id="PTHR43029:SF10">
    <property type="entry name" value="AMMONIUM TRANSPORTER MEP2"/>
    <property type="match status" value="1"/>
</dbReference>
<feature type="transmembrane region" description="Helical" evidence="8">
    <location>
        <begin position="257"/>
        <end position="276"/>
    </location>
</feature>
<dbReference type="OrthoDB" id="9814202at2"/>
<evidence type="ECO:0000256" key="2">
    <source>
        <dbReference type="ARBA" id="ARBA00005887"/>
    </source>
</evidence>
<keyword evidence="7 8" id="KW-0924">Ammonia transport</keyword>
<evidence type="ECO:0000313" key="12">
    <source>
        <dbReference type="Proteomes" id="UP000243745"/>
    </source>
</evidence>
<evidence type="ECO:0000256" key="1">
    <source>
        <dbReference type="ARBA" id="ARBA00004141"/>
    </source>
</evidence>
<dbReference type="AlphaFoldDB" id="A0A662ZF49"/>
<dbReference type="GO" id="GO:0008519">
    <property type="term" value="F:ammonium channel activity"/>
    <property type="evidence" value="ECO:0007669"/>
    <property type="project" value="InterPro"/>
</dbReference>
<keyword evidence="3 8" id="KW-0813">Transport</keyword>
<name>A0A662ZF49_9GAMM</name>
<dbReference type="InterPro" id="IPR024041">
    <property type="entry name" value="NH4_transpt_AmtB-like_dom"/>
</dbReference>
<keyword evidence="12" id="KW-1185">Reference proteome</keyword>
<keyword evidence="4 8" id="KW-0812">Transmembrane</keyword>
<evidence type="ECO:0000256" key="4">
    <source>
        <dbReference type="ARBA" id="ARBA00022692"/>
    </source>
</evidence>
<evidence type="ECO:0000256" key="5">
    <source>
        <dbReference type="ARBA" id="ARBA00022989"/>
    </source>
</evidence>
<dbReference type="SUPFAM" id="SSF111352">
    <property type="entry name" value="Ammonium transporter"/>
    <property type="match status" value="1"/>
</dbReference>
<feature type="transmembrane region" description="Helical" evidence="8">
    <location>
        <begin position="191"/>
        <end position="213"/>
    </location>
</feature>
<dbReference type="InterPro" id="IPR018047">
    <property type="entry name" value="Ammonium_transpt_CS"/>
</dbReference>
<evidence type="ECO:0000256" key="9">
    <source>
        <dbReference type="SAM" id="SignalP"/>
    </source>
</evidence>
<feature type="transmembrane region" description="Helical" evidence="8">
    <location>
        <begin position="288"/>
        <end position="305"/>
    </location>
</feature>
<feature type="chain" id="PRO_5024937559" description="Ammonium transporter" evidence="9">
    <location>
        <begin position="23"/>
        <end position="439"/>
    </location>
</feature>
<evidence type="ECO:0000313" key="11">
    <source>
        <dbReference type="EMBL" id="SFP12605.1"/>
    </source>
</evidence>
<comment type="similarity">
    <text evidence="2 8">Belongs to the ammonia transporter channel (TC 1.A.11.2) family.</text>
</comment>
<feature type="transmembrane region" description="Helical" evidence="8">
    <location>
        <begin position="156"/>
        <end position="179"/>
    </location>
</feature>
<feature type="transmembrane region" description="Helical" evidence="8">
    <location>
        <begin position="225"/>
        <end position="245"/>
    </location>
</feature>
<feature type="transmembrane region" description="Helical" evidence="8">
    <location>
        <begin position="35"/>
        <end position="56"/>
    </location>
</feature>
<keyword evidence="5 8" id="KW-1133">Transmembrane helix</keyword>
<dbReference type="PANTHER" id="PTHR43029">
    <property type="entry name" value="AMMONIUM TRANSPORTER MEP2"/>
    <property type="match status" value="1"/>
</dbReference>
<dbReference type="Pfam" id="PF00909">
    <property type="entry name" value="Ammonium_transp"/>
    <property type="match status" value="1"/>
</dbReference>
<evidence type="ECO:0000256" key="8">
    <source>
        <dbReference type="RuleBase" id="RU362002"/>
    </source>
</evidence>
<feature type="transmembrane region" description="Helical" evidence="8">
    <location>
        <begin position="387"/>
        <end position="409"/>
    </location>
</feature>
<sequence>MKNILRTGILSSSILGSTVAFAEEAAPEVSSSDNGFIMICTALVILMSLPGIGLFYGGLVRAKNMLSILVQSVVIFAVIFVLWTIYGYTFAFGTNSSGFLNYFMGNLDKFLMLGVTPDTATGSLSDFTFFSFQGAFAAISSCLIIGALAERIKFSALLFVIAFWFTFSYIPLCHMVWGGGYIDSAWHAYDFAGGTVVHINASICALVGAFFLGKRIGFGRENMTPHSLVMTMIGASLLWVGWFGFNAGSELTADGTSALAFANTCVAPAAATLSWLAAEWVLLGKPSLLGACSGAIAGLVAITPACAFVGVGGALIIGAVAGVICLWSVHVLKRMLRVDDALDVFGVHGIGGITGALLSGVFCAPALGGVGYHEGWETMLGQFTGQFASVVISIVWCGVASIAAFYIAGKLFGGLRVPMDEEREGLDLTSHGERAYNLM</sequence>
<evidence type="ECO:0000256" key="3">
    <source>
        <dbReference type="ARBA" id="ARBA00022448"/>
    </source>
</evidence>
<gene>
    <name evidence="11" type="ORF">SAMN02910344_00503</name>
</gene>
<dbReference type="NCBIfam" id="TIGR00836">
    <property type="entry name" value="amt"/>
    <property type="match status" value="1"/>
</dbReference>
<comment type="subcellular location">
    <subcellularLocation>
        <location evidence="8">Cell membrane</location>
        <topology evidence="8">Multi-pass membrane protein</topology>
    </subcellularLocation>
    <subcellularLocation>
        <location evidence="1">Membrane</location>
        <topology evidence="1">Multi-pass membrane protein</topology>
    </subcellularLocation>
</comment>
<proteinExistence type="inferred from homology"/>
<dbReference type="Proteomes" id="UP000243745">
    <property type="component" value="Unassembled WGS sequence"/>
</dbReference>
<dbReference type="EMBL" id="FOXF01000005">
    <property type="protein sequence ID" value="SFP12605.1"/>
    <property type="molecule type" value="Genomic_DNA"/>
</dbReference>
<keyword evidence="9" id="KW-0732">Signal</keyword>
<dbReference type="PROSITE" id="PS01219">
    <property type="entry name" value="AMMONIUM_TRANSP"/>
    <property type="match status" value="1"/>
</dbReference>
<dbReference type="InterPro" id="IPR029020">
    <property type="entry name" value="Ammonium/urea_transptr"/>
</dbReference>